<dbReference type="RefSeq" id="XP_072845996.1">
    <property type="nucleotide sequence ID" value="XM_072989895.1"/>
</dbReference>
<dbReference type="InterPro" id="IPR036427">
    <property type="entry name" value="Bromodomain-like_sf"/>
</dbReference>
<dbReference type="SMART" id="SM00297">
    <property type="entry name" value="BROMO"/>
    <property type="match status" value="1"/>
</dbReference>
<gene>
    <name evidence="6" type="primary">LOC110077290</name>
</gene>
<protein>
    <submittedName>
        <fullName evidence="6">Bromodomain-containing protein 8-like</fullName>
    </submittedName>
</protein>
<name>A0ABM5FKT6_9SAUR</name>
<dbReference type="Gene3D" id="1.20.920.10">
    <property type="entry name" value="Bromodomain-like"/>
    <property type="match status" value="1"/>
</dbReference>
<evidence type="ECO:0000256" key="2">
    <source>
        <dbReference type="PROSITE-ProRule" id="PRU00035"/>
    </source>
</evidence>
<reference evidence="5" key="1">
    <citation type="submission" date="2025-05" db="UniProtKB">
        <authorList>
            <consortium name="RefSeq"/>
        </authorList>
    </citation>
    <scope>NUCLEOTIDE SEQUENCE [LARGE SCALE GENOMIC DNA]</scope>
</reference>
<proteinExistence type="predicted"/>
<dbReference type="SUPFAM" id="SSF47370">
    <property type="entry name" value="Bromodomain"/>
    <property type="match status" value="1"/>
</dbReference>
<sequence>MTSSRRSTSCWGTQAEECYIVFKVTKLMEPLCISSTNLEPAPQTFCSSGEQNERGASTHKEGIKGSLVHKDEEAVGEESPLQILKREARGNSVPQRSEKWALQVSEGPVLVNWKAEGIEELQDLRKEKGDYQVQDSKCEGQKVLNILEESVGEMKEDEDYSPECMVQIPHYWRTLGEEVPLSVKEEVAVENTEEQAEDWKDSDLHLSYTNDDSSPWGTPQMSSPSTSIASLPLMQPNQDDSLQQCLLFKKTLLSIWKMVAGHRYSGPFLKAVSEKQAPGYNDVVKRPVDLSSIKRRISKGQIQNMVQFQQDLMLMFQNAIMYNNFNHHIHRIAMEMQQEVLEQLQMLGEALLCTEEMQGFVRRC</sequence>
<feature type="compositionally biased region" description="Basic and acidic residues" evidence="3">
    <location>
        <begin position="51"/>
        <end position="66"/>
    </location>
</feature>
<feature type="region of interest" description="Disordered" evidence="3">
    <location>
        <begin position="209"/>
        <end position="228"/>
    </location>
</feature>
<evidence type="ECO:0000256" key="3">
    <source>
        <dbReference type="SAM" id="MobiDB-lite"/>
    </source>
</evidence>
<evidence type="ECO:0000313" key="6">
    <source>
        <dbReference type="RefSeq" id="XP_072845996.1"/>
    </source>
</evidence>
<organism evidence="5 6">
    <name type="scientific">Pogona vitticeps</name>
    <name type="common">central bearded dragon</name>
    <dbReference type="NCBI Taxonomy" id="103695"/>
    <lineage>
        <taxon>Eukaryota</taxon>
        <taxon>Metazoa</taxon>
        <taxon>Chordata</taxon>
        <taxon>Craniata</taxon>
        <taxon>Vertebrata</taxon>
        <taxon>Euteleostomi</taxon>
        <taxon>Lepidosauria</taxon>
        <taxon>Squamata</taxon>
        <taxon>Bifurcata</taxon>
        <taxon>Unidentata</taxon>
        <taxon>Episquamata</taxon>
        <taxon>Toxicofera</taxon>
        <taxon>Iguania</taxon>
        <taxon>Acrodonta</taxon>
        <taxon>Agamidae</taxon>
        <taxon>Amphibolurinae</taxon>
        <taxon>Pogona</taxon>
    </lineage>
</organism>
<feature type="region of interest" description="Disordered" evidence="3">
    <location>
        <begin position="44"/>
        <end position="66"/>
    </location>
</feature>
<feature type="domain" description="Bromo" evidence="4">
    <location>
        <begin position="260"/>
        <end position="330"/>
    </location>
</feature>
<accession>A0ABM5FKT6</accession>
<dbReference type="PRINTS" id="PR00503">
    <property type="entry name" value="BROMODOMAIN"/>
</dbReference>
<evidence type="ECO:0000313" key="5">
    <source>
        <dbReference type="Proteomes" id="UP001652642"/>
    </source>
</evidence>
<keyword evidence="1 2" id="KW-0103">Bromodomain</keyword>
<evidence type="ECO:0000256" key="1">
    <source>
        <dbReference type="ARBA" id="ARBA00023117"/>
    </source>
</evidence>
<dbReference type="PANTHER" id="PTHR15398">
    <property type="entry name" value="BROMODOMAIN-CONTAINING PROTEIN 8"/>
    <property type="match status" value="1"/>
</dbReference>
<dbReference type="InterPro" id="IPR001487">
    <property type="entry name" value="Bromodomain"/>
</dbReference>
<dbReference type="Pfam" id="PF00439">
    <property type="entry name" value="Bromodomain"/>
    <property type="match status" value="1"/>
</dbReference>
<dbReference type="PANTHER" id="PTHR15398:SF14">
    <property type="entry name" value="BRD8 DOMAIN CONTAINING"/>
    <property type="match status" value="1"/>
</dbReference>
<keyword evidence="5" id="KW-1185">Reference proteome</keyword>
<reference evidence="6" key="2">
    <citation type="submission" date="2025-08" db="UniProtKB">
        <authorList>
            <consortium name="RefSeq"/>
        </authorList>
    </citation>
    <scope>IDENTIFICATION</scope>
</reference>
<evidence type="ECO:0000259" key="4">
    <source>
        <dbReference type="PROSITE" id="PS50014"/>
    </source>
</evidence>
<dbReference type="PROSITE" id="PS50014">
    <property type="entry name" value="BROMODOMAIN_2"/>
    <property type="match status" value="1"/>
</dbReference>
<dbReference type="GeneID" id="110077290"/>
<dbReference type="Proteomes" id="UP001652642">
    <property type="component" value="Chromosome 2"/>
</dbReference>